<evidence type="ECO:0000256" key="3">
    <source>
        <dbReference type="ARBA" id="ARBA00022526"/>
    </source>
</evidence>
<dbReference type="Proteomes" id="UP000078390">
    <property type="component" value="Unassembled WGS sequence"/>
</dbReference>
<dbReference type="InterPro" id="IPR001296">
    <property type="entry name" value="Glyco_trans_1"/>
</dbReference>
<dbReference type="PATRIC" id="fig|999894.6.peg.26"/>
<evidence type="ECO:0000313" key="9">
    <source>
        <dbReference type="EMBL" id="OAQ21508.1"/>
    </source>
</evidence>
<evidence type="ECO:0000256" key="5">
    <source>
        <dbReference type="ARBA" id="ARBA00022679"/>
    </source>
</evidence>
<organism evidence="9 10">
    <name type="scientific">Thermosulfurimonas dismutans</name>
    <dbReference type="NCBI Taxonomy" id="999894"/>
    <lineage>
        <taxon>Bacteria</taxon>
        <taxon>Pseudomonadati</taxon>
        <taxon>Thermodesulfobacteriota</taxon>
        <taxon>Thermodesulfobacteria</taxon>
        <taxon>Thermodesulfobacteriales</taxon>
        <taxon>Thermodesulfobacteriaceae</taxon>
        <taxon>Thermosulfurimonas</taxon>
    </lineage>
</organism>
<name>A0A179D7C8_9BACT</name>
<feature type="domain" description="Trehalose synthase N-terminal" evidence="8">
    <location>
        <begin position="38"/>
        <end position="182"/>
    </location>
</feature>
<evidence type="ECO:0000256" key="4">
    <source>
        <dbReference type="ARBA" id="ARBA00022676"/>
    </source>
</evidence>
<protein>
    <submittedName>
        <fullName evidence="9">Trehalose synthase, nucleoside diphosphate glucose dependent</fullName>
    </submittedName>
</protein>
<dbReference type="RefSeq" id="WP_068668071.1">
    <property type="nucleotide sequence ID" value="NZ_LWLG01000001.1"/>
</dbReference>
<dbReference type="InterPro" id="IPR052078">
    <property type="entry name" value="Trehalose_Metab_GTase"/>
</dbReference>
<proteinExistence type="inferred from homology"/>
<dbReference type="PANTHER" id="PTHR47779">
    <property type="entry name" value="SYNTHASE (CCG-9), PUTATIVE (AFU_ORTHOLOGUE AFUA_3G12100)-RELATED"/>
    <property type="match status" value="1"/>
</dbReference>
<evidence type="ECO:0000256" key="6">
    <source>
        <dbReference type="ARBA" id="ARBA00023277"/>
    </source>
</evidence>
<keyword evidence="6" id="KW-0119">Carbohydrate metabolism</keyword>
<feature type="domain" description="Glycosyl transferase family 1" evidence="7">
    <location>
        <begin position="216"/>
        <end position="383"/>
    </location>
</feature>
<evidence type="ECO:0000259" key="7">
    <source>
        <dbReference type="Pfam" id="PF00534"/>
    </source>
</evidence>
<reference evidence="9 10" key="1">
    <citation type="submission" date="2016-04" db="EMBL/GenBank/DDBJ databases">
        <title>Genome analysis of Thermosulfurimonas dismutans, the first thermophilic sulfur-disproportionating bacterium of the phylum Thermodesulfobacteria.</title>
        <authorList>
            <person name="Mardanov A.V."/>
            <person name="Beletsky A.V."/>
            <person name="Kadnikov V.V."/>
            <person name="Slobodkin A.I."/>
            <person name="Ravin N.V."/>
        </authorList>
    </citation>
    <scope>NUCLEOTIDE SEQUENCE [LARGE SCALE GENOMIC DNA]</scope>
    <source>
        <strain evidence="9 10">S95</strain>
    </source>
</reference>
<evidence type="ECO:0000256" key="1">
    <source>
        <dbReference type="ARBA" id="ARBA00009481"/>
    </source>
</evidence>
<keyword evidence="4" id="KW-0328">Glycosyltransferase</keyword>
<comment type="similarity">
    <text evidence="1">Belongs to the glycosyltransferase group 1 family. Glycosyltransferase 4 subfamily.</text>
</comment>
<dbReference type="GO" id="GO:0016757">
    <property type="term" value="F:glycosyltransferase activity"/>
    <property type="evidence" value="ECO:0007669"/>
    <property type="project" value="UniProtKB-KW"/>
</dbReference>
<evidence type="ECO:0000256" key="2">
    <source>
        <dbReference type="ARBA" id="ARBA00011738"/>
    </source>
</evidence>
<gene>
    <name evidence="9" type="ORF">TDIS_0026</name>
</gene>
<dbReference type="Pfam" id="PF21269">
    <property type="entry name" value="TreT_GT1"/>
    <property type="match status" value="1"/>
</dbReference>
<dbReference type="InterPro" id="IPR049438">
    <property type="entry name" value="TreT_GT1"/>
</dbReference>
<dbReference type="SUPFAM" id="SSF53756">
    <property type="entry name" value="UDP-Glycosyltransferase/glycogen phosphorylase"/>
    <property type="match status" value="1"/>
</dbReference>
<dbReference type="Gene3D" id="3.40.50.2000">
    <property type="entry name" value="Glycogen Phosphorylase B"/>
    <property type="match status" value="2"/>
</dbReference>
<keyword evidence="3" id="KW-0313">Glucose metabolism</keyword>
<comment type="subunit">
    <text evidence="2">Homodimer.</text>
</comment>
<dbReference type="STRING" id="999894.TDIS_0026"/>
<keyword evidence="10" id="KW-1185">Reference proteome</keyword>
<accession>A0A179D7C8</accession>
<evidence type="ECO:0000313" key="10">
    <source>
        <dbReference type="Proteomes" id="UP000078390"/>
    </source>
</evidence>
<sequence>MSEKFEDLLERYAKVAGSEVIAQLKELGARLKGSRVVHVNSTAYGGGVAEILHCMIPLMQALGLEASWEVIQGTPEFFEVTKAFHHALQGHRVDLSEKDLALYEEINRREAERLEEKLRDADFVIIHDPQPAYLIKYFPNRKGYWIWRCHIDLSRPFYPVWRFLEKVIVRYDASIFSMPEFSQPLPHPQYIIPPSIDPLSEKNRDLTAEEIFKVYQQFGLDPSKPLVVQISRFDPFKDPLGVIKAAEMARKYVSFQLVLAGGGAADDPEGERVYQQVLKAAEGKEDIYVFKLPPTAHQTINALQRAADVVLQKSLREGFGLTVTEAMWKGKPVIGGATGGIRLQVVNHHTGFLVNTPEGAALRIRYLLFYEEKRREMGHKAREFVRQNFLITRHVRDYLSLMLSICMGAPDRLELETVSACAWPSGKQAGPPL</sequence>
<comment type="caution">
    <text evidence="9">The sequence shown here is derived from an EMBL/GenBank/DDBJ whole genome shotgun (WGS) entry which is preliminary data.</text>
</comment>
<evidence type="ECO:0000259" key="8">
    <source>
        <dbReference type="Pfam" id="PF21269"/>
    </source>
</evidence>
<dbReference type="PANTHER" id="PTHR47779:SF1">
    <property type="entry name" value="SYNTHASE (CCG-9), PUTATIVE (AFU_ORTHOLOGUE AFUA_3G12100)-RELATED"/>
    <property type="match status" value="1"/>
</dbReference>
<dbReference type="GO" id="GO:0006006">
    <property type="term" value="P:glucose metabolic process"/>
    <property type="evidence" value="ECO:0007669"/>
    <property type="project" value="UniProtKB-KW"/>
</dbReference>
<dbReference type="AlphaFoldDB" id="A0A179D7C8"/>
<keyword evidence="5" id="KW-0808">Transferase</keyword>
<dbReference type="Pfam" id="PF00534">
    <property type="entry name" value="Glycos_transf_1"/>
    <property type="match status" value="1"/>
</dbReference>
<dbReference type="OrthoDB" id="9790710at2"/>
<dbReference type="EMBL" id="LWLG01000001">
    <property type="protein sequence ID" value="OAQ21508.1"/>
    <property type="molecule type" value="Genomic_DNA"/>
</dbReference>